<protein>
    <submittedName>
        <fullName evidence="1">Uncharacterized protein</fullName>
    </submittedName>
</protein>
<sequence length="183" mass="21080">MDVVGEMVPEYNLEKLCRLCLKEDDDVRSIFGDENGKTFNEIIMECAKIEVHEDDGMPNQVCGLCKVQVQSAYAFRKRTEENDLSLRAYMIEKFPDKFKATLLDIKTDQDFQNVEFSLSIEPDVPFDVDMDAGVQDGDEVVEYLQCEEEDLKPDIEVTPEKSHPRRKTEIKLSAICVERKCKI</sequence>
<dbReference type="SMART" id="SM00868">
    <property type="entry name" value="zf-AD"/>
    <property type="match status" value="1"/>
</dbReference>
<dbReference type="Pfam" id="PF07776">
    <property type="entry name" value="zf-AD"/>
    <property type="match status" value="1"/>
</dbReference>
<proteinExistence type="predicted"/>
<dbReference type="VEuPathDB" id="VectorBase:PPAI001708"/>
<dbReference type="PANTHER" id="PTHR39942:SF1">
    <property type="entry name" value="BCDNA.LD26519-RELATED"/>
    <property type="match status" value="1"/>
</dbReference>
<dbReference type="EnsemblMetazoa" id="PPAI001708-RA">
    <property type="protein sequence ID" value="PPAI001708-PA"/>
    <property type="gene ID" value="PPAI001708"/>
</dbReference>
<dbReference type="Proteomes" id="UP000092462">
    <property type="component" value="Unassembled WGS sequence"/>
</dbReference>
<keyword evidence="2" id="KW-1185">Reference proteome</keyword>
<organism evidence="1 2">
    <name type="scientific">Phlebotomus papatasi</name>
    <name type="common">Sandfly</name>
    <dbReference type="NCBI Taxonomy" id="29031"/>
    <lineage>
        <taxon>Eukaryota</taxon>
        <taxon>Metazoa</taxon>
        <taxon>Ecdysozoa</taxon>
        <taxon>Arthropoda</taxon>
        <taxon>Hexapoda</taxon>
        <taxon>Insecta</taxon>
        <taxon>Pterygota</taxon>
        <taxon>Neoptera</taxon>
        <taxon>Endopterygota</taxon>
        <taxon>Diptera</taxon>
        <taxon>Nematocera</taxon>
        <taxon>Psychodoidea</taxon>
        <taxon>Psychodidae</taxon>
        <taxon>Phlebotomus</taxon>
        <taxon>Phlebotomus</taxon>
    </lineage>
</organism>
<dbReference type="EMBL" id="AJVK01023140">
    <property type="status" value="NOT_ANNOTATED_CDS"/>
    <property type="molecule type" value="Genomic_DNA"/>
</dbReference>
<dbReference type="InterPro" id="IPR012934">
    <property type="entry name" value="Znf_AD"/>
</dbReference>
<name>A0A1B0D2Y5_PHLPP</name>
<evidence type="ECO:0000313" key="2">
    <source>
        <dbReference type="Proteomes" id="UP000092462"/>
    </source>
</evidence>
<dbReference type="PROSITE" id="PS51915">
    <property type="entry name" value="ZAD"/>
    <property type="match status" value="1"/>
</dbReference>
<dbReference type="Gene3D" id="3.40.1800.20">
    <property type="match status" value="1"/>
</dbReference>
<dbReference type="GO" id="GO:0005634">
    <property type="term" value="C:nucleus"/>
    <property type="evidence" value="ECO:0007669"/>
    <property type="project" value="InterPro"/>
</dbReference>
<reference evidence="1" key="1">
    <citation type="submission" date="2022-08" db="UniProtKB">
        <authorList>
            <consortium name="EnsemblMetazoa"/>
        </authorList>
    </citation>
    <scope>IDENTIFICATION</scope>
    <source>
        <strain evidence="1">Israel</strain>
    </source>
</reference>
<dbReference type="VEuPathDB" id="VectorBase:PPAPM1_002687"/>
<dbReference type="PANTHER" id="PTHR39942">
    <property type="entry name" value="BCDNA.LD26519-RELATED"/>
    <property type="match status" value="1"/>
</dbReference>
<accession>A0A1B0D2Y5</accession>
<dbReference type="SUPFAM" id="SSF57716">
    <property type="entry name" value="Glucocorticoid receptor-like (DNA-binding domain)"/>
    <property type="match status" value="1"/>
</dbReference>
<evidence type="ECO:0000313" key="1">
    <source>
        <dbReference type="EnsemblMetazoa" id="PPAI001708-PA"/>
    </source>
</evidence>
<dbReference type="GO" id="GO:0008270">
    <property type="term" value="F:zinc ion binding"/>
    <property type="evidence" value="ECO:0007669"/>
    <property type="project" value="UniProtKB-UniRule"/>
</dbReference>
<dbReference type="AlphaFoldDB" id="A0A1B0D2Y5"/>